<feature type="non-terminal residue" evidence="3">
    <location>
        <position position="1"/>
    </location>
</feature>
<dbReference type="NCBIfam" id="NF033518">
    <property type="entry name" value="transpos_IS607"/>
    <property type="match status" value="1"/>
</dbReference>
<dbReference type="InterPro" id="IPR006119">
    <property type="entry name" value="Resolv_N"/>
</dbReference>
<dbReference type="AlphaFoldDB" id="A0A7R9R045"/>
<dbReference type="Proteomes" id="UP000728032">
    <property type="component" value="Unassembled WGS sequence"/>
</dbReference>
<reference evidence="3" key="1">
    <citation type="submission" date="2020-11" db="EMBL/GenBank/DDBJ databases">
        <authorList>
            <person name="Tran Van P."/>
        </authorList>
    </citation>
    <scope>NUCLEOTIDE SEQUENCE</scope>
</reference>
<name>A0A7R9R045_9ACAR</name>
<dbReference type="EMBL" id="OC957133">
    <property type="protein sequence ID" value="CAD7664959.1"/>
    <property type="molecule type" value="Genomic_DNA"/>
</dbReference>
<dbReference type="Pfam" id="PF00376">
    <property type="entry name" value="MerR"/>
    <property type="match status" value="1"/>
</dbReference>
<dbReference type="GO" id="GO:0003677">
    <property type="term" value="F:DNA binding"/>
    <property type="evidence" value="ECO:0007669"/>
    <property type="project" value="InterPro"/>
</dbReference>
<organism evidence="3">
    <name type="scientific">Oppiella nova</name>
    <dbReference type="NCBI Taxonomy" id="334625"/>
    <lineage>
        <taxon>Eukaryota</taxon>
        <taxon>Metazoa</taxon>
        <taxon>Ecdysozoa</taxon>
        <taxon>Arthropoda</taxon>
        <taxon>Chelicerata</taxon>
        <taxon>Arachnida</taxon>
        <taxon>Acari</taxon>
        <taxon>Acariformes</taxon>
        <taxon>Sarcoptiformes</taxon>
        <taxon>Oribatida</taxon>
        <taxon>Brachypylina</taxon>
        <taxon>Oppioidea</taxon>
        <taxon>Oppiidae</taxon>
        <taxon>Oppiella</taxon>
    </lineage>
</organism>
<dbReference type="InterPro" id="IPR048046">
    <property type="entry name" value="Transpos_IS607"/>
</dbReference>
<dbReference type="PANTHER" id="PTHR36172">
    <property type="match status" value="1"/>
</dbReference>
<keyword evidence="4" id="KW-1185">Reference proteome</keyword>
<dbReference type="SUPFAM" id="SSF53041">
    <property type="entry name" value="Resolvase-like"/>
    <property type="match status" value="1"/>
</dbReference>
<protein>
    <recommendedName>
        <fullName evidence="2">Resolvase/invertase-type recombinase catalytic domain-containing protein</fullName>
    </recommendedName>
</protein>
<dbReference type="InterPro" id="IPR051491">
    <property type="entry name" value="Recombinase/Transposase-rel"/>
</dbReference>
<feature type="region of interest" description="Disordered" evidence="1">
    <location>
        <begin position="33"/>
        <end position="54"/>
    </location>
</feature>
<dbReference type="Pfam" id="PF00239">
    <property type="entry name" value="Resolvase"/>
    <property type="match status" value="1"/>
</dbReference>
<gene>
    <name evidence="3" type="ORF">ONB1V03_LOCUS21517</name>
</gene>
<dbReference type="SMART" id="SM00857">
    <property type="entry name" value="Resolvase"/>
    <property type="match status" value="1"/>
</dbReference>
<dbReference type="GO" id="GO:0006355">
    <property type="term" value="P:regulation of DNA-templated transcription"/>
    <property type="evidence" value="ECO:0007669"/>
    <property type="project" value="InterPro"/>
</dbReference>
<dbReference type="InterPro" id="IPR009061">
    <property type="entry name" value="DNA-bd_dom_put_sf"/>
</dbReference>
<proteinExistence type="predicted"/>
<dbReference type="InterPro" id="IPR000551">
    <property type="entry name" value="MerR-type_HTH_dom"/>
</dbReference>
<dbReference type="Gene3D" id="1.10.1660.10">
    <property type="match status" value="1"/>
</dbReference>
<sequence length="196" mass="22164">MPKQCNHMLKTKAAEPPRRCKLGAIEGSVKCSVHKGKAQSHTQGKGKEGKGGKTKAAKHYGVCTKTLLRWEEAGKIKVVRSPGGQRLYDLKSTLVDKEPFIYVRVSSYKQKNDLQRQEQYLLDKYPRHSIVKDIGSGLNFKRKGLLSLLEQSERGLVQEVVVASKDRLCRFGFDLLAWHFERHGVNLVVCNEEDKS</sequence>
<evidence type="ECO:0000259" key="2">
    <source>
        <dbReference type="PROSITE" id="PS51736"/>
    </source>
</evidence>
<dbReference type="EMBL" id="CAJPVJ010042308">
    <property type="protein sequence ID" value="CAG2182096.1"/>
    <property type="molecule type" value="Genomic_DNA"/>
</dbReference>
<dbReference type="Gene3D" id="3.40.50.1390">
    <property type="entry name" value="Resolvase, N-terminal catalytic domain"/>
    <property type="match status" value="1"/>
</dbReference>
<accession>A0A7R9R045</accession>
<dbReference type="PROSITE" id="PS51736">
    <property type="entry name" value="RECOMBINASES_3"/>
    <property type="match status" value="1"/>
</dbReference>
<dbReference type="GO" id="GO:0000150">
    <property type="term" value="F:DNA strand exchange activity"/>
    <property type="evidence" value="ECO:0007669"/>
    <property type="project" value="InterPro"/>
</dbReference>
<evidence type="ECO:0000256" key="1">
    <source>
        <dbReference type="SAM" id="MobiDB-lite"/>
    </source>
</evidence>
<dbReference type="InterPro" id="IPR036162">
    <property type="entry name" value="Resolvase-like_N_sf"/>
</dbReference>
<feature type="domain" description="Resolvase/invertase-type recombinase catalytic" evidence="2">
    <location>
        <begin position="98"/>
        <end position="196"/>
    </location>
</feature>
<evidence type="ECO:0000313" key="4">
    <source>
        <dbReference type="Proteomes" id="UP000728032"/>
    </source>
</evidence>
<dbReference type="SUPFAM" id="SSF46955">
    <property type="entry name" value="Putative DNA-binding domain"/>
    <property type="match status" value="1"/>
</dbReference>
<dbReference type="PANTHER" id="PTHR36172:SF1">
    <property type="entry name" value="RESOLVASE-RELATED"/>
    <property type="match status" value="1"/>
</dbReference>
<evidence type="ECO:0000313" key="3">
    <source>
        <dbReference type="EMBL" id="CAD7664959.1"/>
    </source>
</evidence>
<dbReference type="OrthoDB" id="2413960at2759"/>